<keyword evidence="2" id="KW-1185">Reference proteome</keyword>
<gene>
    <name evidence="1" type="ORF">HCUR_00841</name>
</gene>
<evidence type="ECO:0000313" key="1">
    <source>
        <dbReference type="EMBL" id="PPE03702.1"/>
    </source>
</evidence>
<comment type="caution">
    <text evidence="1">The sequence shown here is derived from an EMBL/GenBank/DDBJ whole genome shotgun (WGS) entry which is preliminary data.</text>
</comment>
<protein>
    <submittedName>
        <fullName evidence="1">Uncharacterized protein</fullName>
    </submittedName>
</protein>
<organism evidence="1 2">
    <name type="scientific">Holospora curviuscula</name>
    <dbReference type="NCBI Taxonomy" id="1082868"/>
    <lineage>
        <taxon>Bacteria</taxon>
        <taxon>Pseudomonadati</taxon>
        <taxon>Pseudomonadota</taxon>
        <taxon>Alphaproteobacteria</taxon>
        <taxon>Holosporales</taxon>
        <taxon>Holosporaceae</taxon>
        <taxon>Holospora</taxon>
    </lineage>
</organism>
<reference evidence="1 2" key="1">
    <citation type="submission" date="2017-11" db="EMBL/GenBank/DDBJ databases">
        <title>Comparative genomic analysis of Holospora spp., intranuclear symbionts of paramecia.</title>
        <authorList>
            <person name="Garushyants S.K."/>
            <person name="Beliavskaya A."/>
            <person name="Malko D.B."/>
            <person name="Logacheva M.D."/>
            <person name="Rautian M.S."/>
            <person name="Gelfand M.S."/>
        </authorList>
    </citation>
    <scope>NUCLEOTIDE SEQUENCE [LARGE SCALE GENOMIC DNA]</scope>
    <source>
        <strain evidence="2">02AZ16</strain>
    </source>
</reference>
<accession>A0A2S5R922</accession>
<dbReference type="RefSeq" id="WP_104206860.1">
    <property type="nucleotide sequence ID" value="NZ_PHHC01000083.1"/>
</dbReference>
<dbReference type="EMBL" id="PHHC01000083">
    <property type="protein sequence ID" value="PPE03702.1"/>
    <property type="molecule type" value="Genomic_DNA"/>
</dbReference>
<evidence type="ECO:0000313" key="2">
    <source>
        <dbReference type="Proteomes" id="UP000239425"/>
    </source>
</evidence>
<dbReference type="AlphaFoldDB" id="A0A2S5R922"/>
<dbReference type="Proteomes" id="UP000239425">
    <property type="component" value="Unassembled WGS sequence"/>
</dbReference>
<name>A0A2S5R922_9PROT</name>
<proteinExistence type="predicted"/>
<sequence>MKNKLKFFFANALLFLSDKGYSDFNVQGAKDNLTKNVNQGWKPDFFNLNDQDRTKLTTITSLLCAQSHDSLSQCLQNFSIHLCPLFEHSEQPFWKNPKNCMNFFLNTANKERIKEEKISKKGLREKIQNNIKKFFNKNEAVDESIVLQKKIKDFFYKTIK</sequence>